<dbReference type="AlphaFoldDB" id="A0A392SN26"/>
<sequence length="29" mass="3325">MIVTDFHVQIGPREPNLESYIGRNEPGVR</sequence>
<protein>
    <submittedName>
        <fullName evidence="1">Uncharacterized protein</fullName>
    </submittedName>
</protein>
<accession>A0A392SN26</accession>
<comment type="caution">
    <text evidence="1">The sequence shown here is derived from an EMBL/GenBank/DDBJ whole genome shotgun (WGS) entry which is preliminary data.</text>
</comment>
<reference evidence="1 2" key="1">
    <citation type="journal article" date="2018" name="Front. Plant Sci.">
        <title>Red Clover (Trifolium pratense) and Zigzag Clover (T. medium) - A Picture of Genomic Similarities and Differences.</title>
        <authorList>
            <person name="Dluhosova J."/>
            <person name="Istvanek J."/>
            <person name="Nedelnik J."/>
            <person name="Repkova J."/>
        </authorList>
    </citation>
    <scope>NUCLEOTIDE SEQUENCE [LARGE SCALE GENOMIC DNA]</scope>
    <source>
        <strain evidence="2">cv. 10/8</strain>
        <tissue evidence="1">Leaf</tissue>
    </source>
</reference>
<organism evidence="1 2">
    <name type="scientific">Trifolium medium</name>
    <dbReference type="NCBI Taxonomy" id="97028"/>
    <lineage>
        <taxon>Eukaryota</taxon>
        <taxon>Viridiplantae</taxon>
        <taxon>Streptophyta</taxon>
        <taxon>Embryophyta</taxon>
        <taxon>Tracheophyta</taxon>
        <taxon>Spermatophyta</taxon>
        <taxon>Magnoliopsida</taxon>
        <taxon>eudicotyledons</taxon>
        <taxon>Gunneridae</taxon>
        <taxon>Pentapetalae</taxon>
        <taxon>rosids</taxon>
        <taxon>fabids</taxon>
        <taxon>Fabales</taxon>
        <taxon>Fabaceae</taxon>
        <taxon>Papilionoideae</taxon>
        <taxon>50 kb inversion clade</taxon>
        <taxon>NPAAA clade</taxon>
        <taxon>Hologalegina</taxon>
        <taxon>IRL clade</taxon>
        <taxon>Trifolieae</taxon>
        <taxon>Trifolium</taxon>
    </lineage>
</organism>
<dbReference type="EMBL" id="LXQA010407088">
    <property type="protein sequence ID" value="MCI49807.1"/>
    <property type="molecule type" value="Genomic_DNA"/>
</dbReference>
<dbReference type="Proteomes" id="UP000265520">
    <property type="component" value="Unassembled WGS sequence"/>
</dbReference>
<keyword evidence="2" id="KW-1185">Reference proteome</keyword>
<name>A0A392SN26_9FABA</name>
<evidence type="ECO:0000313" key="2">
    <source>
        <dbReference type="Proteomes" id="UP000265520"/>
    </source>
</evidence>
<proteinExistence type="predicted"/>
<evidence type="ECO:0000313" key="1">
    <source>
        <dbReference type="EMBL" id="MCI49807.1"/>
    </source>
</evidence>
<feature type="non-terminal residue" evidence="1">
    <location>
        <position position="29"/>
    </location>
</feature>